<comment type="caution">
    <text evidence="1">The sequence shown here is derived from an EMBL/GenBank/DDBJ whole genome shotgun (WGS) entry which is preliminary data.</text>
</comment>
<accession>A0A1S8NI15</accession>
<dbReference type="RefSeq" id="WP_176127329.1">
    <property type="nucleotide sequence ID" value="NZ_LZYZ01000001.1"/>
</dbReference>
<evidence type="ECO:0000313" key="2">
    <source>
        <dbReference type="Proteomes" id="UP000191154"/>
    </source>
</evidence>
<gene>
    <name evidence="1" type="ORF">CLOSAC_03510</name>
</gene>
<evidence type="ECO:0008006" key="3">
    <source>
        <dbReference type="Google" id="ProtNLM"/>
    </source>
</evidence>
<dbReference type="AlphaFoldDB" id="A0A1S8NI15"/>
<dbReference type="InterPro" id="IPR027417">
    <property type="entry name" value="P-loop_NTPase"/>
</dbReference>
<name>A0A1S8NI15_CLOSA</name>
<dbReference type="SUPFAM" id="SSF52540">
    <property type="entry name" value="P-loop containing nucleoside triphosphate hydrolases"/>
    <property type="match status" value="1"/>
</dbReference>
<dbReference type="Proteomes" id="UP000191154">
    <property type="component" value="Unassembled WGS sequence"/>
</dbReference>
<dbReference type="Gene3D" id="3.40.50.300">
    <property type="entry name" value="P-loop containing nucleotide triphosphate hydrolases"/>
    <property type="match status" value="1"/>
</dbReference>
<sequence>MDNIFKKPDILMMDESTSNLDSITERSIDKTINEFSNGISKFIILCTCFLRC</sequence>
<proteinExistence type="predicted"/>
<evidence type="ECO:0000313" key="1">
    <source>
        <dbReference type="EMBL" id="OOM16080.1"/>
    </source>
</evidence>
<dbReference type="EMBL" id="LZYZ01000001">
    <property type="protein sequence ID" value="OOM16080.1"/>
    <property type="molecule type" value="Genomic_DNA"/>
</dbReference>
<reference evidence="1 2" key="1">
    <citation type="submission" date="2016-05" db="EMBL/GenBank/DDBJ databases">
        <title>Microbial solvent formation.</title>
        <authorList>
            <person name="Poehlein A."/>
            <person name="Montoya Solano J.D."/>
            <person name="Flitsch S."/>
            <person name="Krabben P."/>
            <person name="Duerre P."/>
            <person name="Daniel R."/>
        </authorList>
    </citation>
    <scope>NUCLEOTIDE SEQUENCE [LARGE SCALE GENOMIC DNA]</scope>
    <source>
        <strain evidence="1 2">L1-8</strain>
    </source>
</reference>
<organism evidence="1 2">
    <name type="scientific">Clostridium saccharobutylicum</name>
    <dbReference type="NCBI Taxonomy" id="169679"/>
    <lineage>
        <taxon>Bacteria</taxon>
        <taxon>Bacillati</taxon>
        <taxon>Bacillota</taxon>
        <taxon>Clostridia</taxon>
        <taxon>Eubacteriales</taxon>
        <taxon>Clostridiaceae</taxon>
        <taxon>Clostridium</taxon>
    </lineage>
</organism>
<protein>
    <recommendedName>
        <fullName evidence="3">ABC transporter ATP-binding protein</fullName>
    </recommendedName>
</protein>